<evidence type="ECO:0000256" key="5">
    <source>
        <dbReference type="ARBA" id="ARBA00023136"/>
    </source>
</evidence>
<accession>A0ABS6FNZ7</accession>
<evidence type="ECO:0000256" key="6">
    <source>
        <dbReference type="ARBA" id="ARBA00023139"/>
    </source>
</evidence>
<proteinExistence type="inferred from homology"/>
<evidence type="ECO:0000313" key="10">
    <source>
        <dbReference type="EMBL" id="MBU5671886.1"/>
    </source>
</evidence>
<keyword evidence="4" id="KW-0732">Signal</keyword>
<dbReference type="PANTHER" id="PTHR35789:SF1">
    <property type="entry name" value="SPORE GERMINATION PROTEIN B3"/>
    <property type="match status" value="1"/>
</dbReference>
<keyword evidence="6" id="KW-0564">Palmitate</keyword>
<comment type="caution">
    <text evidence="10">The sequence shown here is derived from an EMBL/GenBank/DDBJ whole genome shotgun (WGS) entry which is preliminary data.</text>
</comment>
<name>A0ABS6FNZ7_9BACL</name>
<evidence type="ECO:0000256" key="3">
    <source>
        <dbReference type="ARBA" id="ARBA00022544"/>
    </source>
</evidence>
<dbReference type="InterPro" id="IPR008844">
    <property type="entry name" value="Spore_GerAC-like"/>
</dbReference>
<dbReference type="RefSeq" id="WP_216478446.1">
    <property type="nucleotide sequence ID" value="NZ_JAHLQJ010000006.1"/>
</dbReference>
<comment type="subcellular location">
    <subcellularLocation>
        <location evidence="1">Membrane</location>
        <topology evidence="1">Lipid-anchor</topology>
    </subcellularLocation>
</comment>
<organism evidence="10 11">
    <name type="scientific">Paenibacillus brevis</name>
    <dbReference type="NCBI Taxonomy" id="2841508"/>
    <lineage>
        <taxon>Bacteria</taxon>
        <taxon>Bacillati</taxon>
        <taxon>Bacillota</taxon>
        <taxon>Bacilli</taxon>
        <taxon>Bacillales</taxon>
        <taxon>Paenibacillaceae</taxon>
        <taxon>Paenibacillus</taxon>
    </lineage>
</organism>
<comment type="similarity">
    <text evidence="2">Belongs to the GerABKC lipoprotein family.</text>
</comment>
<feature type="domain" description="Spore germination GerAC-like C-terminal" evidence="8">
    <location>
        <begin position="242"/>
        <end position="410"/>
    </location>
</feature>
<keyword evidence="7" id="KW-0449">Lipoprotein</keyword>
<dbReference type="Pfam" id="PF25198">
    <property type="entry name" value="Spore_GerAC_N"/>
    <property type="match status" value="1"/>
</dbReference>
<reference evidence="10 11" key="1">
    <citation type="submission" date="2021-06" db="EMBL/GenBank/DDBJ databases">
        <authorList>
            <person name="Sun Q."/>
            <person name="Li D."/>
        </authorList>
    </citation>
    <scope>NUCLEOTIDE SEQUENCE [LARGE SCALE GENOMIC DNA]</scope>
    <source>
        <strain evidence="10 11">MSJ-6</strain>
    </source>
</reference>
<evidence type="ECO:0000313" key="11">
    <source>
        <dbReference type="Proteomes" id="UP000743001"/>
    </source>
</evidence>
<sequence>MNDSLFNANRWRRMARFLLALFACANTLLITGCWDSLEIENRALILGLAIDEPSPEESGTEEEITYERHNKPKKDQYLITAQVAVPGRVPLGPSNSGSSDVTKNSIWVVKVAGISLDDALNNLQQQIADPKYLIHLRVIVISEAIAKRGLSDLNDYLRRNAEVRRRTWMLVSEGKAADVMSIAPPLERIPTLYLLNLAERAVSYGKFPLDYLGIFWSTDSKWGENGYLPYITIKGDNNVMIKGIAYFSNGVMAGKTNPIGIGAFMAAKGLSIGGYSVMTEVPGIGHVMVQTRERSSHIITRIENDKPAAKFEIRLEGSITEHLEEHIDIHSPRQITLIQDNFNRLAKGIVLELIRDTQKHHSDIFGIGEIVRVRHPSYWQEQVHSKQDWENIYSDIPIEIDLEMRIRQNGLKN</sequence>
<evidence type="ECO:0000256" key="2">
    <source>
        <dbReference type="ARBA" id="ARBA00007886"/>
    </source>
</evidence>
<protein>
    <submittedName>
        <fullName evidence="10">Ger(X)C family spore germination protein</fullName>
    </submittedName>
</protein>
<dbReference type="PANTHER" id="PTHR35789">
    <property type="entry name" value="SPORE GERMINATION PROTEIN B3"/>
    <property type="match status" value="1"/>
</dbReference>
<dbReference type="EMBL" id="JAHLQJ010000006">
    <property type="protein sequence ID" value="MBU5671886.1"/>
    <property type="molecule type" value="Genomic_DNA"/>
</dbReference>
<evidence type="ECO:0000256" key="7">
    <source>
        <dbReference type="ARBA" id="ARBA00023288"/>
    </source>
</evidence>
<keyword evidence="11" id="KW-1185">Reference proteome</keyword>
<dbReference type="InterPro" id="IPR046953">
    <property type="entry name" value="Spore_GerAC-like_C"/>
</dbReference>
<evidence type="ECO:0000256" key="1">
    <source>
        <dbReference type="ARBA" id="ARBA00004635"/>
    </source>
</evidence>
<evidence type="ECO:0000259" key="8">
    <source>
        <dbReference type="Pfam" id="PF05504"/>
    </source>
</evidence>
<dbReference type="Pfam" id="PF05504">
    <property type="entry name" value="Spore_GerAC"/>
    <property type="match status" value="1"/>
</dbReference>
<dbReference type="NCBIfam" id="TIGR02887">
    <property type="entry name" value="spore_ger_x_C"/>
    <property type="match status" value="1"/>
</dbReference>
<evidence type="ECO:0000259" key="9">
    <source>
        <dbReference type="Pfam" id="PF25198"/>
    </source>
</evidence>
<feature type="domain" description="Spore germination protein N-terminal" evidence="9">
    <location>
        <begin position="35"/>
        <end position="233"/>
    </location>
</feature>
<gene>
    <name evidence="10" type="ORF">KQJ23_08635</name>
</gene>
<dbReference type="InterPro" id="IPR057336">
    <property type="entry name" value="GerAC_N"/>
</dbReference>
<keyword evidence="5" id="KW-0472">Membrane</keyword>
<keyword evidence="3" id="KW-0309">Germination</keyword>
<evidence type="ECO:0000256" key="4">
    <source>
        <dbReference type="ARBA" id="ARBA00022729"/>
    </source>
</evidence>
<dbReference type="Proteomes" id="UP000743001">
    <property type="component" value="Unassembled WGS sequence"/>
</dbReference>